<feature type="compositionally biased region" description="Acidic residues" evidence="1">
    <location>
        <begin position="109"/>
        <end position="118"/>
    </location>
</feature>
<accession>A0ABQ4N7N6</accession>
<evidence type="ECO:0000313" key="2">
    <source>
        <dbReference type="EMBL" id="GIQ63948.1"/>
    </source>
</evidence>
<evidence type="ECO:0000256" key="1">
    <source>
        <dbReference type="SAM" id="MobiDB-lite"/>
    </source>
</evidence>
<reference evidence="2 3" key="1">
    <citation type="submission" date="2021-04" db="EMBL/GenBank/DDBJ databases">
        <title>Draft genome sequence of Paenibacillus cisolokensis, LC2-13A.</title>
        <authorList>
            <person name="Uke A."/>
            <person name="Chhe C."/>
            <person name="Baramee S."/>
            <person name="Kosugi A."/>
        </authorList>
    </citation>
    <scope>NUCLEOTIDE SEQUENCE [LARGE SCALE GENOMIC DNA]</scope>
    <source>
        <strain evidence="2 3">LC2-13A</strain>
    </source>
</reference>
<proteinExistence type="predicted"/>
<organism evidence="2 3">
    <name type="scientific">Paenibacillus cisolokensis</name>
    <dbReference type="NCBI Taxonomy" id="1658519"/>
    <lineage>
        <taxon>Bacteria</taxon>
        <taxon>Bacillati</taxon>
        <taxon>Bacillota</taxon>
        <taxon>Bacilli</taxon>
        <taxon>Bacillales</taxon>
        <taxon>Paenibacillaceae</taxon>
        <taxon>Paenibacillus</taxon>
    </lineage>
</organism>
<dbReference type="EMBL" id="BOVJ01000075">
    <property type="protein sequence ID" value="GIQ63948.1"/>
    <property type="molecule type" value="Genomic_DNA"/>
</dbReference>
<evidence type="ECO:0000313" key="3">
    <source>
        <dbReference type="Proteomes" id="UP000680304"/>
    </source>
</evidence>
<sequence>MEMGRMAGQDGGGGADHQLLSIWTTGYIVNSYVETLLKQYNVPLEVTPFALSGVWGKLWGADGEIAADSGGKSGAAETKADSGTGANGTEAGGQEGAGGGETPNRAEEGALDESPEDAAEGKTEGETGEAGEGAHEGTAEDAQGGDPVATDDAFGRLDEAGGDLEASLPDEDAPLTGIGSGSGPKANSGTSGGETALTPEELNAAKDRISADDKAKIFVMLTDKLPEEAWQTLSGYVEDGLTEQEMLDIQQIVAQHLDKSEYEELMNILKNINAPQILAYGKVKSVVPGGSP</sequence>
<feature type="compositionally biased region" description="Gly residues" evidence="1">
    <location>
        <begin position="90"/>
        <end position="101"/>
    </location>
</feature>
<name>A0ABQ4N7N6_9BACL</name>
<protein>
    <submittedName>
        <fullName evidence="2">Uncharacterized protein</fullName>
    </submittedName>
</protein>
<keyword evidence="3" id="KW-1185">Reference proteome</keyword>
<feature type="region of interest" description="Disordered" evidence="1">
    <location>
        <begin position="68"/>
        <end position="196"/>
    </location>
</feature>
<comment type="caution">
    <text evidence="2">The sequence shown here is derived from an EMBL/GenBank/DDBJ whole genome shotgun (WGS) entry which is preliminary data.</text>
</comment>
<gene>
    <name evidence="2" type="ORF">PACILC2_25160</name>
</gene>
<dbReference type="Proteomes" id="UP000680304">
    <property type="component" value="Unassembled WGS sequence"/>
</dbReference>